<protein>
    <submittedName>
        <fullName evidence="6">Twin transmembrane helix small protein</fullName>
    </submittedName>
</protein>
<dbReference type="EMBL" id="QFNF01000001">
    <property type="protein sequence ID" value="PZO81052.1"/>
    <property type="molecule type" value="Genomic_DNA"/>
</dbReference>
<feature type="domain" description="HIG1" evidence="5">
    <location>
        <begin position="1"/>
        <end position="75"/>
    </location>
</feature>
<evidence type="ECO:0000313" key="7">
    <source>
        <dbReference type="Proteomes" id="UP000248614"/>
    </source>
</evidence>
<evidence type="ECO:0000259" key="5">
    <source>
        <dbReference type="PROSITE" id="PS51503"/>
    </source>
</evidence>
<dbReference type="NCBIfam" id="NF033233">
    <property type="entry name" value="twin_helix"/>
    <property type="match status" value="1"/>
</dbReference>
<gene>
    <name evidence="6" type="ORF">DI632_00295</name>
</gene>
<evidence type="ECO:0000256" key="4">
    <source>
        <dbReference type="SAM" id="Phobius"/>
    </source>
</evidence>
<dbReference type="Proteomes" id="UP000248614">
    <property type="component" value="Unassembled WGS sequence"/>
</dbReference>
<accession>A0A2W4ZK50</accession>
<evidence type="ECO:0000256" key="3">
    <source>
        <dbReference type="ARBA" id="ARBA00023136"/>
    </source>
</evidence>
<dbReference type="InterPro" id="IPR007667">
    <property type="entry name" value="Hypoxia_induced_domain"/>
</dbReference>
<dbReference type="PROSITE" id="PS51503">
    <property type="entry name" value="HIG1"/>
    <property type="match status" value="1"/>
</dbReference>
<keyword evidence="1 4" id="KW-0812">Transmembrane</keyword>
<dbReference type="AlphaFoldDB" id="A0A2W4ZK50"/>
<sequence length="75" mass="7992">MNTFLVLLLIAAMIAVVVALIRGIVSFLAQGSAEARGEGPSEHALKSNRMMQARVLFQAIAILIVVVLLFVAGRT</sequence>
<reference evidence="6 7" key="1">
    <citation type="submission" date="2017-08" db="EMBL/GenBank/DDBJ databases">
        <title>Infants hospitalized years apart are colonized by the same room-sourced microbial strains.</title>
        <authorList>
            <person name="Brooks B."/>
            <person name="Olm M.R."/>
            <person name="Firek B.A."/>
            <person name="Baker R."/>
            <person name="Thomas B.C."/>
            <person name="Morowitz M.J."/>
            <person name="Banfield J.F."/>
        </authorList>
    </citation>
    <scope>NUCLEOTIDE SEQUENCE [LARGE SCALE GENOMIC DNA]</scope>
    <source>
        <strain evidence="6">S2_018_000_R3_110</strain>
    </source>
</reference>
<proteinExistence type="predicted"/>
<evidence type="ECO:0000313" key="6">
    <source>
        <dbReference type="EMBL" id="PZO81052.1"/>
    </source>
</evidence>
<name>A0A2W4ZK50_9SPHN</name>
<keyword evidence="3 4" id="KW-0472">Membrane</keyword>
<feature type="transmembrane region" description="Helical" evidence="4">
    <location>
        <begin position="55"/>
        <end position="73"/>
    </location>
</feature>
<evidence type="ECO:0000256" key="2">
    <source>
        <dbReference type="ARBA" id="ARBA00022989"/>
    </source>
</evidence>
<organism evidence="6 7">
    <name type="scientific">Sphingomonas hengshuiensis</name>
    <dbReference type="NCBI Taxonomy" id="1609977"/>
    <lineage>
        <taxon>Bacteria</taxon>
        <taxon>Pseudomonadati</taxon>
        <taxon>Pseudomonadota</taxon>
        <taxon>Alphaproteobacteria</taxon>
        <taxon>Sphingomonadales</taxon>
        <taxon>Sphingomonadaceae</taxon>
        <taxon>Sphingomonas</taxon>
    </lineage>
</organism>
<evidence type="ECO:0000256" key="1">
    <source>
        <dbReference type="ARBA" id="ARBA00022692"/>
    </source>
</evidence>
<keyword evidence="2 4" id="KW-1133">Transmembrane helix</keyword>
<dbReference type="Pfam" id="PF04588">
    <property type="entry name" value="HIG_1_N"/>
    <property type="match status" value="1"/>
</dbReference>
<comment type="caution">
    <text evidence="6">The sequence shown here is derived from an EMBL/GenBank/DDBJ whole genome shotgun (WGS) entry which is preliminary data.</text>
</comment>